<comment type="caution">
    <text evidence="2">The sequence shown here is derived from an EMBL/GenBank/DDBJ whole genome shotgun (WGS) entry which is preliminary data.</text>
</comment>
<evidence type="ECO:0000313" key="2">
    <source>
        <dbReference type="EMBL" id="KAB1645168.1"/>
    </source>
</evidence>
<dbReference type="AlphaFoldDB" id="A0A7J5BGC5"/>
<evidence type="ECO:0000313" key="3">
    <source>
        <dbReference type="Proteomes" id="UP000433493"/>
    </source>
</evidence>
<dbReference type="EMBL" id="WBKB01000001">
    <property type="protein sequence ID" value="KAB1645168.1"/>
    <property type="molecule type" value="Genomic_DNA"/>
</dbReference>
<name>A0A7J5BGC5_9MICO</name>
<feature type="transmembrane region" description="Helical" evidence="1">
    <location>
        <begin position="7"/>
        <end position="29"/>
    </location>
</feature>
<reference evidence="2 3" key="1">
    <citation type="submission" date="2019-09" db="EMBL/GenBank/DDBJ databases">
        <title>Phylogeny of genus Pseudoclavibacter and closely related genus.</title>
        <authorList>
            <person name="Li Y."/>
        </authorList>
    </citation>
    <scope>NUCLEOTIDE SEQUENCE [LARGE SCALE GENOMIC DNA]</scope>
    <source>
        <strain evidence="2 3">KCTC 13959</strain>
    </source>
</reference>
<dbReference type="OrthoDB" id="9810847at2"/>
<proteinExistence type="predicted"/>
<gene>
    <name evidence="2" type="ORF">F8O05_02625</name>
</gene>
<dbReference type="PANTHER" id="PTHR37309:SF1">
    <property type="entry name" value="SLR0284 PROTEIN"/>
    <property type="match status" value="1"/>
</dbReference>
<dbReference type="InterPro" id="IPR007165">
    <property type="entry name" value="Phage_holin_4_2"/>
</dbReference>
<keyword evidence="3" id="KW-1185">Reference proteome</keyword>
<accession>A0A7J5BGC5</accession>
<keyword evidence="1" id="KW-1133">Transmembrane helix</keyword>
<protein>
    <submittedName>
        <fullName evidence="2">Phage holin family protein</fullName>
    </submittedName>
</protein>
<dbReference type="RefSeq" id="WP_158051176.1">
    <property type="nucleotide sequence ID" value="NZ_WBKB01000001.1"/>
</dbReference>
<keyword evidence="1" id="KW-0812">Transmembrane</keyword>
<feature type="transmembrane region" description="Helical" evidence="1">
    <location>
        <begin position="102"/>
        <end position="123"/>
    </location>
</feature>
<feature type="transmembrane region" description="Helical" evidence="1">
    <location>
        <begin position="67"/>
        <end position="90"/>
    </location>
</feature>
<evidence type="ECO:0000256" key="1">
    <source>
        <dbReference type="SAM" id="Phobius"/>
    </source>
</evidence>
<feature type="transmembrane region" description="Helical" evidence="1">
    <location>
        <begin position="35"/>
        <end position="55"/>
    </location>
</feature>
<keyword evidence="1" id="KW-0472">Membrane</keyword>
<sequence length="135" mass="14887">MRFLATIVLNAIALWLTTLILGAGITVTAYEETNLALIVTYLLLALVWGLVNAIIGKVVRFVSFPLYCLTLGLFALVVNGFLFWLVAWLSEQAGFGIAVDNFWWAIGGALLMGIFSAILNGIFNNRSRSRDDDRD</sequence>
<dbReference type="Proteomes" id="UP000433493">
    <property type="component" value="Unassembled WGS sequence"/>
</dbReference>
<dbReference type="PANTHER" id="PTHR37309">
    <property type="entry name" value="SLR0284 PROTEIN"/>
    <property type="match status" value="1"/>
</dbReference>
<organism evidence="2 3">
    <name type="scientific">Gulosibacter chungangensis</name>
    <dbReference type="NCBI Taxonomy" id="979746"/>
    <lineage>
        <taxon>Bacteria</taxon>
        <taxon>Bacillati</taxon>
        <taxon>Actinomycetota</taxon>
        <taxon>Actinomycetes</taxon>
        <taxon>Micrococcales</taxon>
        <taxon>Microbacteriaceae</taxon>
        <taxon>Gulosibacter</taxon>
    </lineage>
</organism>
<dbReference type="Pfam" id="PF04020">
    <property type="entry name" value="Phage_holin_4_2"/>
    <property type="match status" value="1"/>
</dbReference>